<evidence type="ECO:0000256" key="1">
    <source>
        <dbReference type="SAM" id="MobiDB-lite"/>
    </source>
</evidence>
<dbReference type="AlphaFoldDB" id="X1IAP8"/>
<gene>
    <name evidence="2" type="ORF">S03H2_59075</name>
</gene>
<protein>
    <submittedName>
        <fullName evidence="2">Uncharacterized protein</fullName>
    </submittedName>
</protein>
<feature type="region of interest" description="Disordered" evidence="1">
    <location>
        <begin position="1"/>
        <end position="30"/>
    </location>
</feature>
<evidence type="ECO:0000313" key="2">
    <source>
        <dbReference type="EMBL" id="GAH79456.1"/>
    </source>
</evidence>
<comment type="caution">
    <text evidence="2">The sequence shown here is derived from an EMBL/GenBank/DDBJ whole genome shotgun (WGS) entry which is preliminary data.</text>
</comment>
<sequence>MILSRYFSEIQDETGSPEEKTNIKQVDNIE</sequence>
<organism evidence="2">
    <name type="scientific">marine sediment metagenome</name>
    <dbReference type="NCBI Taxonomy" id="412755"/>
    <lineage>
        <taxon>unclassified sequences</taxon>
        <taxon>metagenomes</taxon>
        <taxon>ecological metagenomes</taxon>
    </lineage>
</organism>
<accession>X1IAP8</accession>
<proteinExistence type="predicted"/>
<dbReference type="EMBL" id="BARU01037970">
    <property type="protein sequence ID" value="GAH79456.1"/>
    <property type="molecule type" value="Genomic_DNA"/>
</dbReference>
<feature type="non-terminal residue" evidence="2">
    <location>
        <position position="30"/>
    </location>
</feature>
<reference evidence="2" key="1">
    <citation type="journal article" date="2014" name="Front. Microbiol.">
        <title>High frequency of phylogenetically diverse reductive dehalogenase-homologous genes in deep subseafloor sedimentary metagenomes.</title>
        <authorList>
            <person name="Kawai M."/>
            <person name="Futagami T."/>
            <person name="Toyoda A."/>
            <person name="Takaki Y."/>
            <person name="Nishi S."/>
            <person name="Hori S."/>
            <person name="Arai W."/>
            <person name="Tsubouchi T."/>
            <person name="Morono Y."/>
            <person name="Uchiyama I."/>
            <person name="Ito T."/>
            <person name="Fujiyama A."/>
            <person name="Inagaki F."/>
            <person name="Takami H."/>
        </authorList>
    </citation>
    <scope>NUCLEOTIDE SEQUENCE</scope>
    <source>
        <strain evidence="2">Expedition CK06-06</strain>
    </source>
</reference>
<name>X1IAP8_9ZZZZ</name>